<proteinExistence type="predicted"/>
<keyword evidence="3" id="KW-1185">Reference proteome</keyword>
<sequence>MAHIAFRTSNSLSYGWLRLAICALLLSFSAFASQAQQKDDHLLPAKGLLTSYSVQNQYYTKVRETLYVGLDLNPLARLVVLPSFEPEYVLSIDQKANKYYLTYNQTPKSIWSTTQAQSSSNVEAQAKSVEISKDMATTIEVLFNTALDQVRYPAPVMSIRRDGTTYTFIAFRAGNGLRAGETWSPDVKTKMATLVAVAENLKELAATPTKQQLEQDLIQHAKQFTTELRAEK</sequence>
<organism evidence="2 3">
    <name type="scientific">Hymenobacter volaticus</name>
    <dbReference type="NCBI Taxonomy" id="2932254"/>
    <lineage>
        <taxon>Bacteria</taxon>
        <taxon>Pseudomonadati</taxon>
        <taxon>Bacteroidota</taxon>
        <taxon>Cytophagia</taxon>
        <taxon>Cytophagales</taxon>
        <taxon>Hymenobacteraceae</taxon>
        <taxon>Hymenobacter</taxon>
    </lineage>
</organism>
<evidence type="ECO:0008006" key="4">
    <source>
        <dbReference type="Google" id="ProtNLM"/>
    </source>
</evidence>
<protein>
    <recommendedName>
        <fullName evidence="4">DUF4136 domain-containing protein</fullName>
    </recommendedName>
</protein>
<feature type="chain" id="PRO_5046879402" description="DUF4136 domain-containing protein" evidence="1">
    <location>
        <begin position="33"/>
        <end position="232"/>
    </location>
</feature>
<gene>
    <name evidence="2" type="ORF">MUN86_12050</name>
</gene>
<dbReference type="EMBL" id="CP095061">
    <property type="protein sequence ID" value="UOQ64327.1"/>
    <property type="molecule type" value="Genomic_DNA"/>
</dbReference>
<evidence type="ECO:0000313" key="3">
    <source>
        <dbReference type="Proteomes" id="UP000830401"/>
    </source>
</evidence>
<dbReference type="Proteomes" id="UP000830401">
    <property type="component" value="Chromosome"/>
</dbReference>
<keyword evidence="1" id="KW-0732">Signal</keyword>
<evidence type="ECO:0000256" key="1">
    <source>
        <dbReference type="SAM" id="SignalP"/>
    </source>
</evidence>
<dbReference type="RefSeq" id="WP_245118061.1">
    <property type="nucleotide sequence ID" value="NZ_CP095061.1"/>
</dbReference>
<evidence type="ECO:0000313" key="2">
    <source>
        <dbReference type="EMBL" id="UOQ64327.1"/>
    </source>
</evidence>
<name>A0ABY4G0J7_9BACT</name>
<reference evidence="2" key="1">
    <citation type="submission" date="2022-04" db="EMBL/GenBank/DDBJ databases">
        <title>Hymenobacter sp. isolated from the air.</title>
        <authorList>
            <person name="Won M."/>
            <person name="Lee C.-M."/>
            <person name="Woen H.-Y."/>
            <person name="Kwon S.-W."/>
        </authorList>
    </citation>
    <scope>NUCLEOTIDE SEQUENCE</scope>
    <source>
        <strain evidence="2">5420S-77</strain>
    </source>
</reference>
<accession>A0ABY4G0J7</accession>
<feature type="signal peptide" evidence="1">
    <location>
        <begin position="1"/>
        <end position="32"/>
    </location>
</feature>